<protein>
    <recommendedName>
        <fullName evidence="1">DUF6570 domain-containing protein</fullName>
    </recommendedName>
</protein>
<comment type="caution">
    <text evidence="2">The sequence shown here is derived from an EMBL/GenBank/DDBJ whole genome shotgun (WGS) entry which is preliminary data.</text>
</comment>
<organism evidence="2 3">
    <name type="scientific">Lentinula guzmanii</name>
    <dbReference type="NCBI Taxonomy" id="2804957"/>
    <lineage>
        <taxon>Eukaryota</taxon>
        <taxon>Fungi</taxon>
        <taxon>Dikarya</taxon>
        <taxon>Basidiomycota</taxon>
        <taxon>Agaricomycotina</taxon>
        <taxon>Agaricomycetes</taxon>
        <taxon>Agaricomycetidae</taxon>
        <taxon>Agaricales</taxon>
        <taxon>Marasmiineae</taxon>
        <taxon>Omphalotaceae</taxon>
        <taxon>Lentinula</taxon>
    </lineage>
</organism>
<feature type="non-terminal residue" evidence="2">
    <location>
        <position position="1"/>
    </location>
</feature>
<reference evidence="2" key="1">
    <citation type="submission" date="2022-08" db="EMBL/GenBank/DDBJ databases">
        <authorList>
            <consortium name="DOE Joint Genome Institute"/>
            <person name="Min B."/>
            <person name="Sierra-Patev S."/>
            <person name="Naranjo-Ortiz M."/>
            <person name="Looney B."/>
            <person name="Konkel Z."/>
            <person name="Slot J.C."/>
            <person name="Sakamoto Y."/>
            <person name="Steenwyk J.L."/>
            <person name="Rokas A."/>
            <person name="Carro J."/>
            <person name="Camarero S."/>
            <person name="Ferreira P."/>
            <person name="Molpeceres G."/>
            <person name="Ruiz-duenas F.J."/>
            <person name="Serrano A."/>
            <person name="Henrissat B."/>
            <person name="Drula E."/>
            <person name="Hughes K.W."/>
            <person name="Mata J.L."/>
            <person name="Ishikawa N.K."/>
            <person name="Vargas-Isla R."/>
            <person name="Ushijima S."/>
            <person name="Smith C.A."/>
            <person name="Ahrendt S."/>
            <person name="Andreopoulos W."/>
            <person name="He G."/>
            <person name="LaButti K."/>
            <person name="Lipzen A."/>
            <person name="Ng V."/>
            <person name="Riley R."/>
            <person name="Sandor L."/>
            <person name="Barry K."/>
            <person name="Martinez A.T."/>
            <person name="Xiao Y."/>
            <person name="Gibbons J.G."/>
            <person name="Terashima K."/>
            <person name="Hibbett D.S."/>
            <person name="Grigoriev I.V."/>
        </authorList>
    </citation>
    <scope>NUCLEOTIDE SEQUENCE</scope>
    <source>
        <strain evidence="2">ET3784</strain>
    </source>
</reference>
<evidence type="ECO:0000313" key="2">
    <source>
        <dbReference type="EMBL" id="KAJ3735206.1"/>
    </source>
</evidence>
<sequence>CHECITELNSDTDLPPTFSLANNMWIGCPPEALARLTFPEQLLIAQIYPRVFVFKLYPKKSGGSRESLQRGMRGNVSSYPLNSGDIQDMLQGNLLPQLPEVLALVITVTYVGKGKLPKGWLHSTFRVRRKVVAQALLCLKETCPGAYESVNIDSSRLRALPEDGVPEQI</sequence>
<proteinExistence type="predicted"/>
<dbReference type="Proteomes" id="UP001176059">
    <property type="component" value="Unassembled WGS sequence"/>
</dbReference>
<name>A0AA38JFT3_9AGAR</name>
<gene>
    <name evidence="2" type="ORF">DFJ43DRAFT_977755</name>
</gene>
<dbReference type="Pfam" id="PF20209">
    <property type="entry name" value="DUF6570"/>
    <property type="match status" value="1"/>
</dbReference>
<accession>A0AA38JFT3</accession>
<evidence type="ECO:0000259" key="1">
    <source>
        <dbReference type="Pfam" id="PF20209"/>
    </source>
</evidence>
<feature type="non-terminal residue" evidence="2">
    <location>
        <position position="169"/>
    </location>
</feature>
<keyword evidence="3" id="KW-1185">Reference proteome</keyword>
<reference evidence="2" key="2">
    <citation type="journal article" date="2023" name="Proc. Natl. Acad. Sci. U.S.A.">
        <title>A global phylogenomic analysis of the shiitake genus Lentinula.</title>
        <authorList>
            <person name="Sierra-Patev S."/>
            <person name="Min B."/>
            <person name="Naranjo-Ortiz M."/>
            <person name="Looney B."/>
            <person name="Konkel Z."/>
            <person name="Slot J.C."/>
            <person name="Sakamoto Y."/>
            <person name="Steenwyk J.L."/>
            <person name="Rokas A."/>
            <person name="Carro J."/>
            <person name="Camarero S."/>
            <person name="Ferreira P."/>
            <person name="Molpeceres G."/>
            <person name="Ruiz-Duenas F.J."/>
            <person name="Serrano A."/>
            <person name="Henrissat B."/>
            <person name="Drula E."/>
            <person name="Hughes K.W."/>
            <person name="Mata J.L."/>
            <person name="Ishikawa N.K."/>
            <person name="Vargas-Isla R."/>
            <person name="Ushijima S."/>
            <person name="Smith C.A."/>
            <person name="Donoghue J."/>
            <person name="Ahrendt S."/>
            <person name="Andreopoulos W."/>
            <person name="He G."/>
            <person name="LaButti K."/>
            <person name="Lipzen A."/>
            <person name="Ng V."/>
            <person name="Riley R."/>
            <person name="Sandor L."/>
            <person name="Barry K."/>
            <person name="Martinez A.T."/>
            <person name="Xiao Y."/>
            <person name="Gibbons J.G."/>
            <person name="Terashima K."/>
            <person name="Grigoriev I.V."/>
            <person name="Hibbett D."/>
        </authorList>
    </citation>
    <scope>NUCLEOTIDE SEQUENCE</scope>
    <source>
        <strain evidence="2">ET3784</strain>
    </source>
</reference>
<dbReference type="InterPro" id="IPR046700">
    <property type="entry name" value="DUF6570"/>
</dbReference>
<dbReference type="EMBL" id="JANVFO010000010">
    <property type="protein sequence ID" value="KAJ3735206.1"/>
    <property type="molecule type" value="Genomic_DNA"/>
</dbReference>
<feature type="domain" description="DUF6570" evidence="1">
    <location>
        <begin position="14"/>
        <end position="158"/>
    </location>
</feature>
<evidence type="ECO:0000313" key="3">
    <source>
        <dbReference type="Proteomes" id="UP001176059"/>
    </source>
</evidence>
<dbReference type="AlphaFoldDB" id="A0AA38JFT3"/>